<reference evidence="1" key="2">
    <citation type="journal article" date="2015" name="Data Brief">
        <title>Shoot transcriptome of the giant reed, Arundo donax.</title>
        <authorList>
            <person name="Barrero R.A."/>
            <person name="Guerrero F.D."/>
            <person name="Moolhuijzen P."/>
            <person name="Goolsby J.A."/>
            <person name="Tidwell J."/>
            <person name="Bellgard S.E."/>
            <person name="Bellgard M.I."/>
        </authorList>
    </citation>
    <scope>NUCLEOTIDE SEQUENCE</scope>
    <source>
        <tissue evidence="1">Shoot tissue taken approximately 20 cm above the soil surface</tissue>
    </source>
</reference>
<sequence>MYNTTTHNHHPSQLCILVLTTKQALQLYHICKNHYCSHFYLYKLQTLQRDQL</sequence>
<protein>
    <submittedName>
        <fullName evidence="1">Uncharacterized protein</fullName>
    </submittedName>
</protein>
<evidence type="ECO:0000313" key="1">
    <source>
        <dbReference type="EMBL" id="JAD42353.1"/>
    </source>
</evidence>
<accession>A0A0A8ZX89</accession>
<dbReference type="AlphaFoldDB" id="A0A0A8ZX89"/>
<dbReference type="EMBL" id="GBRH01255542">
    <property type="protein sequence ID" value="JAD42353.1"/>
    <property type="molecule type" value="Transcribed_RNA"/>
</dbReference>
<name>A0A0A8ZX89_ARUDO</name>
<proteinExistence type="predicted"/>
<reference evidence="1" key="1">
    <citation type="submission" date="2014-09" db="EMBL/GenBank/DDBJ databases">
        <authorList>
            <person name="Magalhaes I.L.F."/>
            <person name="Oliveira U."/>
            <person name="Santos F.R."/>
            <person name="Vidigal T.H.D.A."/>
            <person name="Brescovit A.D."/>
            <person name="Santos A.J."/>
        </authorList>
    </citation>
    <scope>NUCLEOTIDE SEQUENCE</scope>
    <source>
        <tissue evidence="1">Shoot tissue taken approximately 20 cm above the soil surface</tissue>
    </source>
</reference>
<organism evidence="1">
    <name type="scientific">Arundo donax</name>
    <name type="common">Giant reed</name>
    <name type="synonym">Donax arundinaceus</name>
    <dbReference type="NCBI Taxonomy" id="35708"/>
    <lineage>
        <taxon>Eukaryota</taxon>
        <taxon>Viridiplantae</taxon>
        <taxon>Streptophyta</taxon>
        <taxon>Embryophyta</taxon>
        <taxon>Tracheophyta</taxon>
        <taxon>Spermatophyta</taxon>
        <taxon>Magnoliopsida</taxon>
        <taxon>Liliopsida</taxon>
        <taxon>Poales</taxon>
        <taxon>Poaceae</taxon>
        <taxon>PACMAD clade</taxon>
        <taxon>Arundinoideae</taxon>
        <taxon>Arundineae</taxon>
        <taxon>Arundo</taxon>
    </lineage>
</organism>